<dbReference type="Pfam" id="PF00130">
    <property type="entry name" value="C1_1"/>
    <property type="match status" value="1"/>
</dbReference>
<evidence type="ECO:0000259" key="10">
    <source>
        <dbReference type="PROSITE" id="PS51259"/>
    </source>
</evidence>
<evidence type="ECO:0000259" key="8">
    <source>
        <dbReference type="PROSITE" id="PS50081"/>
    </source>
</evidence>
<dbReference type="Gene3D" id="1.10.357.50">
    <property type="match status" value="1"/>
</dbReference>
<evidence type="ECO:0000313" key="11">
    <source>
        <dbReference type="Proteomes" id="UP000095280"/>
    </source>
</evidence>
<feature type="domain" description="MHD2" evidence="10">
    <location>
        <begin position="1641"/>
        <end position="1810"/>
    </location>
</feature>
<proteinExistence type="predicted"/>
<dbReference type="PROSITE" id="PS51259">
    <property type="entry name" value="MHD2"/>
    <property type="match status" value="1"/>
</dbReference>
<dbReference type="GO" id="GO:0008270">
    <property type="term" value="F:zinc ion binding"/>
    <property type="evidence" value="ECO:0007669"/>
    <property type="project" value="UniProtKB-KW"/>
</dbReference>
<protein>
    <submittedName>
        <fullName evidence="12">Protein unc-13 homolog B</fullName>
    </submittedName>
</protein>
<keyword evidence="3" id="KW-0863">Zinc-finger</keyword>
<dbReference type="Proteomes" id="UP000095280">
    <property type="component" value="Unplaced"/>
</dbReference>
<dbReference type="InterPro" id="IPR035892">
    <property type="entry name" value="C2_domain_sf"/>
</dbReference>
<dbReference type="FunFam" id="2.60.40.150:FF:000014">
    <property type="entry name" value="protein unc-13 homolog B"/>
    <property type="match status" value="1"/>
</dbReference>
<dbReference type="GO" id="GO:0061789">
    <property type="term" value="P:dense core granule priming"/>
    <property type="evidence" value="ECO:0007669"/>
    <property type="project" value="TreeGrafter"/>
</dbReference>
<feature type="compositionally biased region" description="Basic and acidic residues" evidence="6">
    <location>
        <begin position="707"/>
        <end position="730"/>
    </location>
</feature>
<evidence type="ECO:0000256" key="6">
    <source>
        <dbReference type="SAM" id="MobiDB-lite"/>
    </source>
</evidence>
<dbReference type="SMART" id="SM00109">
    <property type="entry name" value="C1"/>
    <property type="match status" value="1"/>
</dbReference>
<keyword evidence="11" id="KW-1185">Reference proteome</keyword>
<dbReference type="PROSITE" id="PS00479">
    <property type="entry name" value="ZF_DAG_PE_1"/>
    <property type="match status" value="1"/>
</dbReference>
<dbReference type="GO" id="GO:0043195">
    <property type="term" value="C:terminal bouton"/>
    <property type="evidence" value="ECO:0007669"/>
    <property type="project" value="TreeGrafter"/>
</dbReference>
<evidence type="ECO:0000259" key="9">
    <source>
        <dbReference type="PROSITE" id="PS51258"/>
    </source>
</evidence>
<dbReference type="GO" id="GO:0031594">
    <property type="term" value="C:neuromuscular junction"/>
    <property type="evidence" value="ECO:0007669"/>
    <property type="project" value="TreeGrafter"/>
</dbReference>
<feature type="region of interest" description="Disordered" evidence="6">
    <location>
        <begin position="448"/>
        <end position="471"/>
    </location>
</feature>
<sequence>MPSNHVGLEQQLFELNHCDNINNKANNVTTSGYSLSRLRWQGAVDKICSQLNAKLIQKNVRGTKSPRQQTAHLLDEKVKQRESQATRKSSNEKVKRREKSSDEKVKRRETCMSDERCCNCICTCGNGSGGNVNDDNYCGYCCNCVCPDCLQLEEAQRQNPYLQRAAARCQSPSRLAPASWTLRHLRLPYGSNGGSQQQQKHQYQLQQEHNKTEPIDDGSSSDLDSLEAELFPGTIGCQASSTSLWCRTPILPQLRSQSWCQKHDPQACLVDPGDPLGQFAECNCGMPTSQPPQASSLVLALQQTPTPPPQPPTVRVFFDTQWDDARETAILDDSLTATPTGSTTSTSSSTSRPALPSGSTGISNEWNNLIAGPFQSLSASMRHLAESATKREESGSPYDNLDRQDDEDPKCSSLSSARINADHSESPAAGTNCALEDTTNQILDQHGQTRYSTDSQLEISDQPWGSQNQTPAYHGFSLIRQDQTVDQIDHPEKGRQSQAESLNQFELANNRHGSLGSDKSSSIPCSNLCDNEKSFENSGENTGRRKESLLDCASVTDDAHRNDDSEKDQLSETSALEKFQEGFELTKKDNYREEDINKRGSSMDEIERDDAQENTADTPQLQRQQDDGPLLRKQLTSVLENDRATIDSPIPSSIPSRTSPAKLRAPAGTFASLVRAHFPIGDEATKREASTSVTSSKTLVGSAASMPERRHPLDRIESCQSREDDSKRSATVDSDGGTDEMRKRRVGPTRSFFDNIEMVPEVKNRRRAVPMVSDLTMVAQKRNQAGASASLVARQSLNDEELKSHVYKKTLQAVCYPISCTIPHSFQVWSATSPTYCHECEGLLWGLARQGMRCTECGIKTHEKCKDLINADCLQRAAAKSSRQGAEDRLATMKQAMRERMLLREQQHSEVFVLVRQVFGVDEQAHKEQVKIVQQSILEGSSNWSAKLAITVICAQGLIGKDKTGTSDPYVTVQVGRIKKRTKTVPQELNPAWNEKFFLDEDNDFKSRIRQRLTRESDDFLGQTLIEVRTLSGEMDVWYNLGRDEDNDLRSRIRSKLTSESDDFLGQTMIDVNKLSGQMDVWYNLEKRTDKSMVSGAIRLHISVEIKGEEKVAPYHVQYTCLHENIFHYMCESSKKSGCEDEVQLPKVKGENAWKIYFLPTMQEITDEFAMRYGIENIYRAMTHFSCLTTKSMCRGVPEVMSNLLAHINSYYAHNATSNAVSAGDRFAASNFGKEKFVKLLDQLHNSLRISLAVYRNSFPASQPERLHDMKCTVDLLTSITFFRLKVQNLSSAPRAATVLKECALNCMKTTYQFLFDNCNELQSNDVDRQSPDGLEFWHRLVELIVSVIEEDRVNYTPVLSSLQLDVNIGQLSASSMWSHFSQDVQLALQEHSEKPTVKMSDYMNLLFKIKWFYNKYVADTPAHKGSVPDYPRWFEQFVLRWLSENDEVSMEYLHSAYARDRKDNFQKSSEHALFSTSVVDIFTQLNQCLDVVKKLECPDPEVEATFLSRFSRTVAKVLFAYADIVAKDYGSFTDKPQKACVLMNNIQQARVQLEKLYEAMGGTAMQQETQDYLQNLQDELNAALDNLAARFVASQEAAIVEAVNEVGRLLHRVVKGPQPSGATTSAAAAATAAAQAEEADAVLRPLMELLDAELSLFASECEKAILKRLLREVWRLTISNLEKRVVLPPVSDPRQLFSTLSISSKASVSGVSHGLLSNISNISSNVSVPNISNVSHLLQDTLSKDTEAKTMTPRQCGVILIALETIRQYFHAGGNGLKMAYLEKSTELQSLRHALSLYSQSTDSLIKTFVATQNCQDLSTQESDKTNQKICSNMIIADKPATEDQVGEVSVQIDLFRHPGTGDVKVNVKIILASKLKWENVSMFRPFVEVNLIGPKLTGKKRKFATKSKSGTTSPKYNESFSFLIGSAEEPEAYELQLSCKDYCFAREDHLIGVTVLQIRDIIEQGSCSCWCGLGRKLHINEIGWTVLRILSQRPNDEVAAEFRPFVVIGNWFGAGLFLSRQATAEAGTQADAVWTKRRRRPRSHRTQTRKLNVLVRIRIVRVAWALLCCSSASITRPLPGPLRPPDRSRSRHRVMRLQTRVSSTGSAVTFTAKNIGEAIDFRSKRSVVLSKAIVQLWKLNTLVRRAQTMGCDQAAIRRGIGDSTGPRFSTRARNWLAKSADSGLDRRAK</sequence>
<dbReference type="InterPro" id="IPR002219">
    <property type="entry name" value="PKC_DAG/PE"/>
</dbReference>
<feature type="domain" description="Phorbol-ester/DAG-type" evidence="8">
    <location>
        <begin position="823"/>
        <end position="873"/>
    </location>
</feature>
<dbReference type="GO" id="GO:0019992">
    <property type="term" value="F:diacylglycerol binding"/>
    <property type="evidence" value="ECO:0007669"/>
    <property type="project" value="InterPro"/>
</dbReference>
<keyword evidence="4" id="KW-0862">Zinc</keyword>
<dbReference type="PANTHER" id="PTHR10480">
    <property type="entry name" value="PROTEIN UNC-13 HOMOLOG"/>
    <property type="match status" value="1"/>
</dbReference>
<dbReference type="GO" id="GO:0042734">
    <property type="term" value="C:presynaptic membrane"/>
    <property type="evidence" value="ECO:0007669"/>
    <property type="project" value="TreeGrafter"/>
</dbReference>
<feature type="compositionally biased region" description="Basic and acidic residues" evidence="6">
    <location>
        <begin position="557"/>
        <end position="570"/>
    </location>
</feature>
<dbReference type="GO" id="GO:0035249">
    <property type="term" value="P:synaptic transmission, glutamatergic"/>
    <property type="evidence" value="ECO:0007669"/>
    <property type="project" value="TreeGrafter"/>
</dbReference>
<dbReference type="SUPFAM" id="SSF49562">
    <property type="entry name" value="C2 domain (Calcium/lipid-binding domain, CaLB)"/>
    <property type="match status" value="3"/>
</dbReference>
<keyword evidence="2" id="KW-0677">Repeat</keyword>
<dbReference type="PROSITE" id="PS51258">
    <property type="entry name" value="MHD1"/>
    <property type="match status" value="1"/>
</dbReference>
<feature type="domain" description="C2" evidence="7">
    <location>
        <begin position="1846"/>
        <end position="1973"/>
    </location>
</feature>
<evidence type="ECO:0000256" key="4">
    <source>
        <dbReference type="ARBA" id="ARBA00022833"/>
    </source>
</evidence>
<dbReference type="InterPro" id="IPR046349">
    <property type="entry name" value="C1-like_sf"/>
</dbReference>
<dbReference type="InterPro" id="IPR014772">
    <property type="entry name" value="Munc13_dom-2"/>
</dbReference>
<dbReference type="GO" id="GO:0030672">
    <property type="term" value="C:synaptic vesicle membrane"/>
    <property type="evidence" value="ECO:0007669"/>
    <property type="project" value="TreeGrafter"/>
</dbReference>
<dbReference type="Gene3D" id="1.20.58.1100">
    <property type="match status" value="1"/>
</dbReference>
<feature type="region of interest" description="Disordered" evidence="6">
    <location>
        <begin position="60"/>
        <end position="105"/>
    </location>
</feature>
<dbReference type="Pfam" id="PF00168">
    <property type="entry name" value="C2"/>
    <property type="match status" value="2"/>
</dbReference>
<dbReference type="Gene3D" id="3.30.60.20">
    <property type="match status" value="1"/>
</dbReference>
<dbReference type="GO" id="GO:0005516">
    <property type="term" value="F:calmodulin binding"/>
    <property type="evidence" value="ECO:0007669"/>
    <property type="project" value="TreeGrafter"/>
</dbReference>
<name>A0A1I8IN99_9PLAT</name>
<feature type="region of interest" description="Disordered" evidence="6">
    <location>
        <begin position="685"/>
        <end position="744"/>
    </location>
</feature>
<dbReference type="InterPro" id="IPR014770">
    <property type="entry name" value="Munc13_1"/>
</dbReference>
<feature type="region of interest" description="Disordered" evidence="6">
    <location>
        <begin position="642"/>
        <end position="662"/>
    </location>
</feature>
<dbReference type="PROSITE" id="PS50004">
    <property type="entry name" value="C2"/>
    <property type="match status" value="2"/>
</dbReference>
<dbReference type="PROSITE" id="PS50081">
    <property type="entry name" value="ZF_DAG_PE_2"/>
    <property type="match status" value="1"/>
</dbReference>
<evidence type="ECO:0000256" key="5">
    <source>
        <dbReference type="ARBA" id="ARBA00022837"/>
    </source>
</evidence>
<dbReference type="GO" id="GO:0016081">
    <property type="term" value="P:synaptic vesicle docking"/>
    <property type="evidence" value="ECO:0007669"/>
    <property type="project" value="TreeGrafter"/>
</dbReference>
<dbReference type="FunFam" id="1.10.357.50:FF:000001">
    <property type="entry name" value="Protein unc-13 homolog B"/>
    <property type="match status" value="1"/>
</dbReference>
<feature type="region of interest" description="Disordered" evidence="6">
    <location>
        <begin position="382"/>
        <end position="432"/>
    </location>
</feature>
<dbReference type="InterPro" id="IPR027080">
    <property type="entry name" value="Unc-13"/>
</dbReference>
<dbReference type="WBParaSite" id="maker-uti_cns_0014658-snap-gene-0.2-mRNA-1">
    <property type="protein sequence ID" value="maker-uti_cns_0014658-snap-gene-0.2-mRNA-1"/>
    <property type="gene ID" value="maker-uti_cns_0014658-snap-gene-0.2"/>
</dbReference>
<evidence type="ECO:0000313" key="12">
    <source>
        <dbReference type="WBParaSite" id="maker-uti_cns_0014658-snap-gene-0.2-mRNA-1"/>
    </source>
</evidence>
<dbReference type="SMART" id="SM00239">
    <property type="entry name" value="C2"/>
    <property type="match status" value="2"/>
</dbReference>
<keyword evidence="5" id="KW-0106">Calcium</keyword>
<dbReference type="InterPro" id="IPR000008">
    <property type="entry name" value="C2_dom"/>
</dbReference>
<dbReference type="SUPFAM" id="SSF57889">
    <property type="entry name" value="Cysteine-rich domain"/>
    <property type="match status" value="1"/>
</dbReference>
<feature type="region of interest" description="Disordered" evidence="6">
    <location>
        <begin position="191"/>
        <end position="224"/>
    </location>
</feature>
<dbReference type="Gene3D" id="2.60.40.150">
    <property type="entry name" value="C2 domain"/>
    <property type="match status" value="3"/>
</dbReference>
<feature type="compositionally biased region" description="Low complexity" evidence="6">
    <location>
        <begin position="646"/>
        <end position="660"/>
    </location>
</feature>
<feature type="region of interest" description="Disordered" evidence="6">
    <location>
        <begin position="556"/>
        <end position="630"/>
    </location>
</feature>
<accession>A0A1I8IN99</accession>
<dbReference type="GO" id="GO:0016082">
    <property type="term" value="P:synaptic vesicle priming"/>
    <property type="evidence" value="ECO:0007669"/>
    <property type="project" value="TreeGrafter"/>
</dbReference>
<dbReference type="GO" id="GO:0098831">
    <property type="term" value="C:presynaptic active zone cytoplasmic component"/>
    <property type="evidence" value="ECO:0007669"/>
    <property type="project" value="TreeGrafter"/>
</dbReference>
<dbReference type="FunFam" id="2.60.40.150:FF:000002">
    <property type="entry name" value="Protein unc-13 homolog B"/>
    <property type="match status" value="1"/>
</dbReference>
<keyword evidence="1" id="KW-0479">Metal-binding</keyword>
<evidence type="ECO:0000256" key="1">
    <source>
        <dbReference type="ARBA" id="ARBA00022723"/>
    </source>
</evidence>
<organism evidence="11 12">
    <name type="scientific">Macrostomum lignano</name>
    <dbReference type="NCBI Taxonomy" id="282301"/>
    <lineage>
        <taxon>Eukaryota</taxon>
        <taxon>Metazoa</taxon>
        <taxon>Spiralia</taxon>
        <taxon>Lophotrochozoa</taxon>
        <taxon>Platyhelminthes</taxon>
        <taxon>Rhabditophora</taxon>
        <taxon>Macrostomorpha</taxon>
        <taxon>Macrostomida</taxon>
        <taxon>Macrostomidae</taxon>
        <taxon>Macrostomum</taxon>
    </lineage>
</organism>
<evidence type="ECO:0000259" key="7">
    <source>
        <dbReference type="PROSITE" id="PS50004"/>
    </source>
</evidence>
<feature type="compositionally biased region" description="Low complexity" evidence="6">
    <location>
        <begin position="196"/>
        <end position="207"/>
    </location>
</feature>
<feature type="domain" description="C2" evidence="7">
    <location>
        <begin position="929"/>
        <end position="1039"/>
    </location>
</feature>
<feature type="compositionally biased region" description="Polar residues" evidence="6">
    <location>
        <begin position="613"/>
        <end position="623"/>
    </location>
</feature>
<feature type="compositionally biased region" description="Low complexity" evidence="6">
    <location>
        <begin position="334"/>
        <end position="359"/>
    </location>
</feature>
<dbReference type="GO" id="GO:0099525">
    <property type="term" value="P:presynaptic dense core vesicle exocytosis"/>
    <property type="evidence" value="ECO:0007669"/>
    <property type="project" value="TreeGrafter"/>
</dbReference>
<dbReference type="Pfam" id="PF06292">
    <property type="entry name" value="MUN"/>
    <property type="match status" value="1"/>
</dbReference>
<reference evidence="12" key="1">
    <citation type="submission" date="2016-11" db="UniProtKB">
        <authorList>
            <consortium name="WormBaseParasite"/>
        </authorList>
    </citation>
    <scope>IDENTIFICATION</scope>
</reference>
<feature type="compositionally biased region" description="Polar residues" evidence="6">
    <location>
        <begin position="60"/>
        <end position="71"/>
    </location>
</feature>
<evidence type="ECO:0000256" key="3">
    <source>
        <dbReference type="ARBA" id="ARBA00022771"/>
    </source>
</evidence>
<dbReference type="InterPro" id="IPR010439">
    <property type="entry name" value="MUN_dom"/>
</dbReference>
<dbReference type="GO" id="GO:0017075">
    <property type="term" value="F:syntaxin-1 binding"/>
    <property type="evidence" value="ECO:0007669"/>
    <property type="project" value="TreeGrafter"/>
</dbReference>
<evidence type="ECO:0000256" key="2">
    <source>
        <dbReference type="ARBA" id="ARBA00022737"/>
    </source>
</evidence>
<feature type="compositionally biased region" description="Basic and acidic residues" evidence="6">
    <location>
        <begin position="383"/>
        <end position="394"/>
    </location>
</feature>
<feature type="compositionally biased region" description="Polar residues" evidence="6">
    <location>
        <begin position="690"/>
        <end position="699"/>
    </location>
</feature>
<dbReference type="PANTHER" id="PTHR10480:SF12">
    <property type="entry name" value="UNC-13, ISOFORM E"/>
    <property type="match status" value="1"/>
</dbReference>
<feature type="region of interest" description="Disordered" evidence="6">
    <location>
        <begin position="330"/>
        <end position="361"/>
    </location>
</feature>
<feature type="compositionally biased region" description="Basic and acidic residues" evidence="6">
    <location>
        <begin position="578"/>
        <end position="602"/>
    </location>
</feature>
<feature type="compositionally biased region" description="Basic and acidic residues" evidence="6">
    <location>
        <begin position="73"/>
        <end position="105"/>
    </location>
</feature>
<dbReference type="SMART" id="SM01145">
    <property type="entry name" value="DUF1041"/>
    <property type="match status" value="1"/>
</dbReference>
<feature type="domain" description="MHD1" evidence="9">
    <location>
        <begin position="1383"/>
        <end position="1526"/>
    </location>
</feature>